<dbReference type="InterPro" id="IPR003825">
    <property type="entry name" value="Colicin-V_CvpA"/>
</dbReference>
<protein>
    <recommendedName>
        <fullName evidence="8">Colicin V production protein</fullName>
    </recommendedName>
</protein>
<comment type="caution">
    <text evidence="6">The sequence shown here is derived from an EMBL/GenBank/DDBJ whole genome shotgun (WGS) entry which is preliminary data.</text>
</comment>
<organism evidence="6 7">
    <name type="scientific">Viridibacillus arvi</name>
    <dbReference type="NCBI Taxonomy" id="263475"/>
    <lineage>
        <taxon>Bacteria</taxon>
        <taxon>Bacillati</taxon>
        <taxon>Bacillota</taxon>
        <taxon>Bacilli</taxon>
        <taxon>Bacillales</taxon>
        <taxon>Caryophanaceae</taxon>
        <taxon>Viridibacillus</taxon>
    </lineage>
</organism>
<reference evidence="7" key="1">
    <citation type="submission" date="2015-08" db="EMBL/GenBank/DDBJ databases">
        <title>Fjat-10028 dsm 16317.</title>
        <authorList>
            <person name="Liu B."/>
            <person name="Wang J."/>
            <person name="Zhu Y."/>
            <person name="Liu G."/>
            <person name="Chen Q."/>
            <person name="Chen Z."/>
            <person name="Lan J."/>
            <person name="Che J."/>
            <person name="Ge C."/>
            <person name="Shi H."/>
            <person name="Pan Z."/>
            <person name="Liu X."/>
        </authorList>
    </citation>
    <scope>NUCLEOTIDE SEQUENCE [LARGE SCALE GENOMIC DNA]</scope>
    <source>
        <strain evidence="7">DSM 16317</strain>
    </source>
</reference>
<dbReference type="EMBL" id="LILB01000001">
    <property type="protein sequence ID" value="KOO52409.1"/>
    <property type="molecule type" value="Genomic_DNA"/>
</dbReference>
<dbReference type="PANTHER" id="PTHR37306">
    <property type="entry name" value="COLICIN V PRODUCTION PROTEIN"/>
    <property type="match status" value="1"/>
</dbReference>
<keyword evidence="3 5" id="KW-1133">Transmembrane helix</keyword>
<dbReference type="Proteomes" id="UP000036867">
    <property type="component" value="Unassembled WGS sequence"/>
</dbReference>
<feature type="transmembrane region" description="Helical" evidence="5">
    <location>
        <begin position="117"/>
        <end position="139"/>
    </location>
</feature>
<dbReference type="GeneID" id="301136132"/>
<gene>
    <name evidence="6" type="ORF">AMD00_08435</name>
</gene>
<evidence type="ECO:0000256" key="4">
    <source>
        <dbReference type="ARBA" id="ARBA00023136"/>
    </source>
</evidence>
<name>A0A0M0LMZ0_9BACL</name>
<evidence type="ECO:0000256" key="5">
    <source>
        <dbReference type="SAM" id="Phobius"/>
    </source>
</evidence>
<feature type="transmembrane region" description="Helical" evidence="5">
    <location>
        <begin position="78"/>
        <end position="105"/>
    </location>
</feature>
<dbReference type="RefSeq" id="WP_053416575.1">
    <property type="nucleotide sequence ID" value="NZ_JBCMHV010000005.1"/>
</dbReference>
<dbReference type="OrthoDB" id="1809613at2"/>
<evidence type="ECO:0000313" key="6">
    <source>
        <dbReference type="EMBL" id="KOO52409.1"/>
    </source>
</evidence>
<dbReference type="PATRIC" id="fig|263475.3.peg.2144"/>
<evidence type="ECO:0008006" key="8">
    <source>
        <dbReference type="Google" id="ProtNLM"/>
    </source>
</evidence>
<dbReference type="AlphaFoldDB" id="A0A0M0LMZ0"/>
<dbReference type="Pfam" id="PF02674">
    <property type="entry name" value="Colicin_V"/>
    <property type="match status" value="1"/>
</dbReference>
<keyword evidence="4 5" id="KW-0472">Membrane</keyword>
<accession>A0A0M0LMZ0</accession>
<dbReference type="PANTHER" id="PTHR37306:SF1">
    <property type="entry name" value="COLICIN V PRODUCTION PROTEIN"/>
    <property type="match status" value="1"/>
</dbReference>
<evidence type="ECO:0000256" key="3">
    <source>
        <dbReference type="ARBA" id="ARBA00022989"/>
    </source>
</evidence>
<dbReference type="STRING" id="263475.AMD00_08435"/>
<feature type="transmembrane region" description="Helical" evidence="5">
    <location>
        <begin position="21"/>
        <end position="43"/>
    </location>
</feature>
<comment type="subcellular location">
    <subcellularLocation>
        <location evidence="1">Membrane</location>
        <topology evidence="1">Multi-pass membrane protein</topology>
    </subcellularLocation>
</comment>
<sequence>MIDILIIILLIAGIITGGRRGLVVQLIHIIGFLIAMIVAYVYYKPLAEKFVLWIPYPAVDGNTTLTYAMEQLDLSQTFYQLLAFALIFFVVKFAMQIVASIFDFLKYVPIIGPFNRFFGGILGFIEAYILVFILLYILALLPLDSIQKYVDSSILTKLMLEYTPIISNMFKNMWFVYMK</sequence>
<keyword evidence="7" id="KW-1185">Reference proteome</keyword>
<dbReference type="GO" id="GO:0016020">
    <property type="term" value="C:membrane"/>
    <property type="evidence" value="ECO:0007669"/>
    <property type="project" value="UniProtKB-SubCell"/>
</dbReference>
<evidence type="ECO:0000256" key="1">
    <source>
        <dbReference type="ARBA" id="ARBA00004141"/>
    </source>
</evidence>
<dbReference type="GO" id="GO:0009403">
    <property type="term" value="P:toxin biosynthetic process"/>
    <property type="evidence" value="ECO:0007669"/>
    <property type="project" value="InterPro"/>
</dbReference>
<evidence type="ECO:0000256" key="2">
    <source>
        <dbReference type="ARBA" id="ARBA00022692"/>
    </source>
</evidence>
<proteinExistence type="predicted"/>
<evidence type="ECO:0000313" key="7">
    <source>
        <dbReference type="Proteomes" id="UP000036867"/>
    </source>
</evidence>
<keyword evidence="2 5" id="KW-0812">Transmembrane</keyword>